<keyword evidence="6 11" id="KW-0798">TonB box</keyword>
<keyword evidence="4 10" id="KW-0812">Transmembrane</keyword>
<evidence type="ECO:0000256" key="7">
    <source>
        <dbReference type="ARBA" id="ARBA00023136"/>
    </source>
</evidence>
<evidence type="ECO:0000259" key="12">
    <source>
        <dbReference type="Pfam" id="PF00593"/>
    </source>
</evidence>
<keyword evidence="9 10" id="KW-0998">Cell outer membrane</keyword>
<protein>
    <submittedName>
        <fullName evidence="14">TonB-dependent receptor</fullName>
    </submittedName>
</protein>
<evidence type="ECO:0000256" key="5">
    <source>
        <dbReference type="ARBA" id="ARBA00022729"/>
    </source>
</evidence>
<dbReference type="InterPro" id="IPR039426">
    <property type="entry name" value="TonB-dep_rcpt-like"/>
</dbReference>
<evidence type="ECO:0000313" key="14">
    <source>
        <dbReference type="EMBL" id="MDN5202764.1"/>
    </source>
</evidence>
<evidence type="ECO:0000259" key="13">
    <source>
        <dbReference type="Pfam" id="PF07715"/>
    </source>
</evidence>
<dbReference type="SUPFAM" id="SSF56935">
    <property type="entry name" value="Porins"/>
    <property type="match status" value="1"/>
</dbReference>
<organism evidence="14 15">
    <name type="scientific">Splendidivirga corallicola</name>
    <dbReference type="NCBI Taxonomy" id="3051826"/>
    <lineage>
        <taxon>Bacteria</taxon>
        <taxon>Pseudomonadati</taxon>
        <taxon>Bacteroidota</taxon>
        <taxon>Cytophagia</taxon>
        <taxon>Cytophagales</taxon>
        <taxon>Splendidivirgaceae</taxon>
        <taxon>Splendidivirga</taxon>
    </lineage>
</organism>
<evidence type="ECO:0000256" key="11">
    <source>
        <dbReference type="RuleBase" id="RU003357"/>
    </source>
</evidence>
<dbReference type="Gene3D" id="2.40.170.20">
    <property type="entry name" value="TonB-dependent receptor, beta-barrel domain"/>
    <property type="match status" value="1"/>
</dbReference>
<dbReference type="PROSITE" id="PS52016">
    <property type="entry name" value="TONB_DEPENDENT_REC_3"/>
    <property type="match status" value="1"/>
</dbReference>
<keyword evidence="5" id="KW-0732">Signal</keyword>
<keyword evidence="2 10" id="KW-0813">Transport</keyword>
<dbReference type="InterPro" id="IPR036942">
    <property type="entry name" value="Beta-barrel_TonB_sf"/>
</dbReference>
<dbReference type="InterPro" id="IPR012910">
    <property type="entry name" value="Plug_dom"/>
</dbReference>
<comment type="subcellular location">
    <subcellularLocation>
        <location evidence="1 10">Cell outer membrane</location>
        <topology evidence="1 10">Multi-pass membrane protein</topology>
    </subcellularLocation>
</comment>
<dbReference type="Pfam" id="PF00593">
    <property type="entry name" value="TonB_dep_Rec_b-barrel"/>
    <property type="match status" value="1"/>
</dbReference>
<dbReference type="Gene3D" id="2.60.40.1120">
    <property type="entry name" value="Carboxypeptidase-like, regulatory domain"/>
    <property type="match status" value="1"/>
</dbReference>
<comment type="caution">
    <text evidence="14">The sequence shown here is derived from an EMBL/GenBank/DDBJ whole genome shotgun (WGS) entry which is preliminary data.</text>
</comment>
<dbReference type="Pfam" id="PF07715">
    <property type="entry name" value="Plug"/>
    <property type="match status" value="1"/>
</dbReference>
<evidence type="ECO:0000256" key="1">
    <source>
        <dbReference type="ARBA" id="ARBA00004571"/>
    </source>
</evidence>
<dbReference type="Pfam" id="PF13715">
    <property type="entry name" value="CarbopepD_reg_2"/>
    <property type="match status" value="1"/>
</dbReference>
<keyword evidence="3 10" id="KW-1134">Transmembrane beta strand</keyword>
<evidence type="ECO:0000256" key="10">
    <source>
        <dbReference type="PROSITE-ProRule" id="PRU01360"/>
    </source>
</evidence>
<dbReference type="Gene3D" id="2.170.130.10">
    <property type="entry name" value="TonB-dependent receptor, plug domain"/>
    <property type="match status" value="1"/>
</dbReference>
<dbReference type="InterPro" id="IPR008969">
    <property type="entry name" value="CarboxyPept-like_regulatory"/>
</dbReference>
<keyword evidence="8 14" id="KW-0675">Receptor</keyword>
<reference evidence="14" key="1">
    <citation type="submission" date="2023-06" db="EMBL/GenBank/DDBJ databases">
        <title>Genomic of Parafulvivirga corallium.</title>
        <authorList>
            <person name="Wang G."/>
        </authorList>
    </citation>
    <scope>NUCLEOTIDE SEQUENCE</scope>
    <source>
        <strain evidence="14">BMA10</strain>
    </source>
</reference>
<dbReference type="PANTHER" id="PTHR30069:SF29">
    <property type="entry name" value="HEMOGLOBIN AND HEMOGLOBIN-HAPTOGLOBIN-BINDING PROTEIN 1-RELATED"/>
    <property type="match status" value="1"/>
</dbReference>
<dbReference type="InterPro" id="IPR000531">
    <property type="entry name" value="Beta-barrel_TonB"/>
</dbReference>
<accession>A0ABT8KPV2</accession>
<dbReference type="PANTHER" id="PTHR30069">
    <property type="entry name" value="TONB-DEPENDENT OUTER MEMBRANE RECEPTOR"/>
    <property type="match status" value="1"/>
</dbReference>
<evidence type="ECO:0000256" key="8">
    <source>
        <dbReference type="ARBA" id="ARBA00023170"/>
    </source>
</evidence>
<evidence type="ECO:0000256" key="2">
    <source>
        <dbReference type="ARBA" id="ARBA00022448"/>
    </source>
</evidence>
<evidence type="ECO:0000313" key="15">
    <source>
        <dbReference type="Proteomes" id="UP001172082"/>
    </source>
</evidence>
<keyword evidence="15" id="KW-1185">Reference proteome</keyword>
<comment type="similarity">
    <text evidence="10 11">Belongs to the TonB-dependent receptor family.</text>
</comment>
<dbReference type="RefSeq" id="WP_346752786.1">
    <property type="nucleotide sequence ID" value="NZ_JAUJEA010000005.1"/>
</dbReference>
<gene>
    <name evidence="14" type="ORF">QQ008_15350</name>
</gene>
<sequence>MKQAITIFLLLTVTIHGLSAQENRAKIHGTLTGADGEPAIGITIFLQGTNLGAVTDVNGDYEIKDIPPGEYILLVSGVGYKKSSRSVRLTSGEDFAFNQILELHTQELEELVVYGKSKATEMREQAYAIEVVEANGFKNLSTNANDILGKISGVNIRQSGGLGSDFSLSLNGLSGNQVRIFLDGVPMDYFGTSLSLNNFSANLIERIEVYKGVVPIHLSSDALGGAINVITGKKTQSYLDASYSIGSFDTHIGSLNAQYRAQNSGFTVRFKSFYNTSQNDYKVPVKPLNFETGKEAENAIDVERFHDAYRSKMAWAETGVTATKYADQLLVGILYSDNYKELQQPANAIGQAKIPYGEVSTEEEKVIANFTYSKAGLLSNKLSLNSYLVGVFSESIAKDTSSYRYDWFGNRALRTNNTTGEIENRKTFLQLDANNYLGNFNAEYEIIDNHNIAINYSLNHLKLQGQDDYKEQNNTQFSNPNKVTKQVLGASYTNAFFGKRLKNTFFTKRYGYKIQSLETNYQGTELNPFTKTKDNVGFGISSTYQFDKIQVKVSYENATRFPEIIELFGDGLNYVPNPSLQPEKSNNYNLGVIFNNRSINQPIAISVNSFIRDAEDFIIPQVQGIKVFHINNGKVLSKGIDVAGSYSFKDKLLFTLNGTYLDLRDNNKWRNGEVGVENTLYKIRLPNVPYLFGNLTISYRKPDLLKDQDNFSISAVQSYVHSFFYRWENLASQDKGIVPEQWTTNLEFVYSLANEKYNASLGISNLWDAKVYDNFQQLRPGRTFNFKLRYFIN</sequence>
<evidence type="ECO:0000256" key="3">
    <source>
        <dbReference type="ARBA" id="ARBA00022452"/>
    </source>
</evidence>
<dbReference type="EMBL" id="JAUJEA010000005">
    <property type="protein sequence ID" value="MDN5202764.1"/>
    <property type="molecule type" value="Genomic_DNA"/>
</dbReference>
<dbReference type="SUPFAM" id="SSF49464">
    <property type="entry name" value="Carboxypeptidase regulatory domain-like"/>
    <property type="match status" value="1"/>
</dbReference>
<evidence type="ECO:0000256" key="9">
    <source>
        <dbReference type="ARBA" id="ARBA00023237"/>
    </source>
</evidence>
<dbReference type="Proteomes" id="UP001172082">
    <property type="component" value="Unassembled WGS sequence"/>
</dbReference>
<evidence type="ECO:0000256" key="6">
    <source>
        <dbReference type="ARBA" id="ARBA00023077"/>
    </source>
</evidence>
<feature type="domain" description="TonB-dependent receptor-like beta-barrel" evidence="12">
    <location>
        <begin position="323"/>
        <end position="766"/>
    </location>
</feature>
<name>A0ABT8KPV2_9BACT</name>
<evidence type="ECO:0000256" key="4">
    <source>
        <dbReference type="ARBA" id="ARBA00022692"/>
    </source>
</evidence>
<proteinExistence type="inferred from homology"/>
<dbReference type="InterPro" id="IPR037066">
    <property type="entry name" value="Plug_dom_sf"/>
</dbReference>
<keyword evidence="7 10" id="KW-0472">Membrane</keyword>
<feature type="domain" description="TonB-dependent receptor plug" evidence="13">
    <location>
        <begin position="123"/>
        <end position="226"/>
    </location>
</feature>